<evidence type="ECO:0000313" key="2">
    <source>
        <dbReference type="EMBL" id="VDP66688.1"/>
    </source>
</evidence>
<feature type="compositionally biased region" description="Polar residues" evidence="1">
    <location>
        <begin position="104"/>
        <end position="124"/>
    </location>
</feature>
<accession>A0A183PK63</accession>
<gene>
    <name evidence="2" type="ORF">SMTD_LOCUS14749</name>
</gene>
<dbReference type="Proteomes" id="UP000269396">
    <property type="component" value="Unassembled WGS sequence"/>
</dbReference>
<dbReference type="EMBL" id="UZAL01034994">
    <property type="protein sequence ID" value="VDP66688.1"/>
    <property type="molecule type" value="Genomic_DNA"/>
</dbReference>
<evidence type="ECO:0000256" key="1">
    <source>
        <dbReference type="SAM" id="MobiDB-lite"/>
    </source>
</evidence>
<protein>
    <submittedName>
        <fullName evidence="2">Uncharacterized protein</fullName>
    </submittedName>
</protein>
<keyword evidence="3" id="KW-1185">Reference proteome</keyword>
<proteinExistence type="predicted"/>
<organism evidence="2 3">
    <name type="scientific">Schistosoma mattheei</name>
    <dbReference type="NCBI Taxonomy" id="31246"/>
    <lineage>
        <taxon>Eukaryota</taxon>
        <taxon>Metazoa</taxon>
        <taxon>Spiralia</taxon>
        <taxon>Lophotrochozoa</taxon>
        <taxon>Platyhelminthes</taxon>
        <taxon>Trematoda</taxon>
        <taxon>Digenea</taxon>
        <taxon>Strigeidida</taxon>
        <taxon>Schistosomatoidea</taxon>
        <taxon>Schistosomatidae</taxon>
        <taxon>Schistosoma</taxon>
    </lineage>
</organism>
<dbReference type="AlphaFoldDB" id="A0A183PK63"/>
<name>A0A183PK63_9TREM</name>
<feature type="region of interest" description="Disordered" evidence="1">
    <location>
        <begin position="104"/>
        <end position="125"/>
    </location>
</feature>
<reference evidence="2 3" key="1">
    <citation type="submission" date="2018-11" db="EMBL/GenBank/DDBJ databases">
        <authorList>
            <consortium name="Pathogen Informatics"/>
        </authorList>
    </citation>
    <scope>NUCLEOTIDE SEQUENCE [LARGE SCALE GENOMIC DNA]</scope>
    <source>
        <strain>Denwood</strain>
        <strain evidence="3">Zambia</strain>
    </source>
</reference>
<sequence length="227" mass="25317">MLLMHFDCVNTSILSRDRDVSEHVLNNRRFWEDSNLKTNNDDDSDNSNKSNNNYEKFFNSSSCSLVNNHENEVFVNQPKHVCNSPRTATVKSKSVMRMMNTIPQNNKTCHPLTSNGDSTPSKSILSGEVDSRDMYIKRSAETKHIHDNLECDRLNYEPMYNCKPNLCHVSLEHQSGAINSLLKTLNIFTVAAIFDSSASSGMPSGPTTAGLFSVLCPPVSLLLVLDG</sequence>
<evidence type="ECO:0000313" key="3">
    <source>
        <dbReference type="Proteomes" id="UP000269396"/>
    </source>
</evidence>